<dbReference type="EMBL" id="AM942444">
    <property type="protein sequence ID" value="CAQ04001.1"/>
    <property type="molecule type" value="Genomic_DNA"/>
</dbReference>
<dbReference type="KEGG" id="cur:cu0041"/>
<name>B1VE12_CORU7</name>
<evidence type="ECO:0000313" key="1">
    <source>
        <dbReference type="EMBL" id="CAQ04001.1"/>
    </source>
</evidence>
<accession>B1VE12</accession>
<sequence>MTRDKFSQNLPDDPDTLKVLFYSYADQLGDPLNKREQAHCVLKAISEKIVRQTGLVKFRGSSEILSDEHLRQIGLVISQAAAAEHAAGQIVAVSESGPFDPPIDKAWTRSGTQLQEALKPHVPEPLLERLKTAIDLRNEIAHGFQSETTDTETYELLGLPVDTIQFDDPITIKRNPKKGADDFKVLTWRGDSLKELHKELVAIEGELEKILWEKINALL</sequence>
<reference evidence="1 2" key="1">
    <citation type="journal article" date="2008" name="J. Biotechnol.">
        <title>The lifestyle of Corynebacterium urealyticum derived from its complete genome sequence established by pyrosequencing.</title>
        <authorList>
            <person name="Tauch A."/>
            <person name="Trost E."/>
            <person name="Tilker A."/>
            <person name="Ludewig U."/>
            <person name="Schneiker S."/>
            <person name="Goesmann A."/>
            <person name="Arnold W."/>
            <person name="Bekel T."/>
            <person name="Brinkrolf K."/>
            <person name="Brune I."/>
            <person name="Goetker S."/>
            <person name="Kalinowski J."/>
            <person name="Kamp P.-B."/>
            <person name="Lobo F.P."/>
            <person name="Viehoever P."/>
            <person name="Weisshaar B."/>
            <person name="Soriano F."/>
            <person name="Droege M."/>
            <person name="Puehler A."/>
        </authorList>
    </citation>
    <scope>NUCLEOTIDE SEQUENCE [LARGE SCALE GENOMIC DNA]</scope>
    <source>
        <strain evidence="2">ATCC 43042 / DSM 7109</strain>
    </source>
</reference>
<evidence type="ECO:0000313" key="2">
    <source>
        <dbReference type="Proteomes" id="UP000001727"/>
    </source>
</evidence>
<keyword evidence="2" id="KW-1185">Reference proteome</keyword>
<organism evidence="1 2">
    <name type="scientific">Corynebacterium urealyticum (strain ATCC 43042 / DSM 7109)</name>
    <dbReference type="NCBI Taxonomy" id="504474"/>
    <lineage>
        <taxon>Bacteria</taxon>
        <taxon>Bacillati</taxon>
        <taxon>Actinomycetota</taxon>
        <taxon>Actinomycetes</taxon>
        <taxon>Mycobacteriales</taxon>
        <taxon>Corynebacteriaceae</taxon>
        <taxon>Corynebacterium</taxon>
    </lineage>
</organism>
<dbReference type="GeneID" id="60604840"/>
<dbReference type="HOGENOM" id="CLU_1259671_0_0_11"/>
<protein>
    <submittedName>
        <fullName evidence="1">Uncharacterized protein</fullName>
    </submittedName>
</protein>
<gene>
    <name evidence="1" type="ordered locus">cu0041</name>
</gene>
<dbReference type="Proteomes" id="UP000001727">
    <property type="component" value="Chromosome"/>
</dbReference>
<proteinExistence type="predicted"/>
<dbReference type="RefSeq" id="WP_012359307.1">
    <property type="nucleotide sequence ID" value="NC_010545.1"/>
</dbReference>
<dbReference type="AlphaFoldDB" id="B1VE12"/>